<sequence length="126" mass="13356">GDEDEGDKAQGEKGAEPDMVSLSACGVAPGQELVILYKGGRARLLLDTLKEGDDMVLLRKPDELEALIAATVLPTGAEGEGETDTRESSDAKVETEVELAPVGGDDAMMDFDVEEEGESAVWDHFC</sequence>
<dbReference type="EMBL" id="BDIP01005421">
    <property type="protein sequence ID" value="GCA63882.1"/>
    <property type="molecule type" value="Genomic_DNA"/>
</dbReference>
<protein>
    <submittedName>
        <fullName evidence="2">Uncharacterized protein</fullName>
    </submittedName>
</protein>
<feature type="region of interest" description="Disordered" evidence="1">
    <location>
        <begin position="75"/>
        <end position="94"/>
    </location>
</feature>
<evidence type="ECO:0000313" key="3">
    <source>
        <dbReference type="Proteomes" id="UP000265618"/>
    </source>
</evidence>
<comment type="caution">
    <text evidence="2">The sequence shown here is derived from an EMBL/GenBank/DDBJ whole genome shotgun (WGS) entry which is preliminary data.</text>
</comment>
<accession>A0A391P7G1</accession>
<reference evidence="2 3" key="1">
    <citation type="journal article" date="2018" name="PLoS ONE">
        <title>The draft genome of Kipferlia bialata reveals reductive genome evolution in fornicate parasites.</title>
        <authorList>
            <person name="Tanifuji G."/>
            <person name="Takabayashi S."/>
            <person name="Kume K."/>
            <person name="Takagi M."/>
            <person name="Nakayama T."/>
            <person name="Kamikawa R."/>
            <person name="Inagaki Y."/>
            <person name="Hashimoto T."/>
        </authorList>
    </citation>
    <scope>NUCLEOTIDE SEQUENCE [LARGE SCALE GENOMIC DNA]</scope>
    <source>
        <strain evidence="2">NY0173</strain>
    </source>
</reference>
<keyword evidence="3" id="KW-1185">Reference proteome</keyword>
<feature type="non-terminal residue" evidence="2">
    <location>
        <position position="1"/>
    </location>
</feature>
<feature type="compositionally biased region" description="Basic and acidic residues" evidence="1">
    <location>
        <begin position="83"/>
        <end position="94"/>
    </location>
</feature>
<proteinExistence type="predicted"/>
<feature type="compositionally biased region" description="Basic and acidic residues" evidence="1">
    <location>
        <begin position="7"/>
        <end position="16"/>
    </location>
</feature>
<dbReference type="AlphaFoldDB" id="A0A391P7G1"/>
<organism evidence="2 3">
    <name type="scientific">Kipferlia bialata</name>
    <dbReference type="NCBI Taxonomy" id="797122"/>
    <lineage>
        <taxon>Eukaryota</taxon>
        <taxon>Metamonada</taxon>
        <taxon>Carpediemonas-like organisms</taxon>
        <taxon>Kipferlia</taxon>
    </lineage>
</organism>
<gene>
    <name evidence="2" type="ORF">KIPB_012342</name>
</gene>
<dbReference type="Proteomes" id="UP000265618">
    <property type="component" value="Unassembled WGS sequence"/>
</dbReference>
<name>A0A391P7G1_9EUKA</name>
<feature type="region of interest" description="Disordered" evidence="1">
    <location>
        <begin position="1"/>
        <end position="20"/>
    </location>
</feature>
<evidence type="ECO:0000313" key="2">
    <source>
        <dbReference type="EMBL" id="GCA63882.1"/>
    </source>
</evidence>
<evidence type="ECO:0000256" key="1">
    <source>
        <dbReference type="SAM" id="MobiDB-lite"/>
    </source>
</evidence>